<comment type="similarity">
    <text evidence="3 11">Belongs to the long-chain O-acyltransferase family.</text>
</comment>
<dbReference type="InterPro" id="IPR045034">
    <property type="entry name" value="O-acyltransferase_WSD1-like"/>
</dbReference>
<sequence length="490" mass="53472">MVRLSPRDATFYFLDDAGSTTHLGALLIIAPDAPGVAKDGTATGKAAQAKRRPQRSILDYKSLVELVENRLQLVPRYRQLVLPVTLGLARPVWADDPDFDINFHIRRAGLPAPGGPAQLDDLVARIMSRPLDRTRPLWEMYLIEGLAGDKLAVLTKSHRCLVDEDSHREISEVLTDETREQEKMPEDLWMARSLPSGSRLALGAIAEAVARPGDLVSSVLTGNGLIAEVRTLAERTVRRTGSLVQQVMDSAPASPLNRSSTSTRSFAEASVPRRGCAKIAERYNCTVNDVVLSIISGVLRRWRLSLEATISPGDTVRVVLPLSSRDPSVQLRMDAEPRTVAVGTPGFVTDLPVGEDNPSMRLVQVAGLANRYAHSSRRVSMGIRPILPELGMVPFPEFSSRALSSITSRPYNVPVTMPSAPISRRYIAGQKVSEMYAVPAFMQQHALAIGVIEYCGALQFSFIADRGVLPDLGAMAEYVTESYEELVAAL</sequence>
<evidence type="ECO:0000256" key="9">
    <source>
        <dbReference type="ARBA" id="ARBA00023315"/>
    </source>
</evidence>
<keyword evidence="7 11" id="KW-0319">Glycerol metabolism</keyword>
<dbReference type="NCBIfam" id="TIGR02946">
    <property type="entry name" value="acyl_WS_DGAT"/>
    <property type="match status" value="1"/>
</dbReference>
<evidence type="ECO:0000256" key="7">
    <source>
        <dbReference type="ARBA" id="ARBA00022798"/>
    </source>
</evidence>
<dbReference type="InterPro" id="IPR009721">
    <property type="entry name" value="O-acyltransferase_WSD1_C"/>
</dbReference>
<comment type="catalytic activity">
    <reaction evidence="10 11">
        <text>an acyl-CoA + a 1,2-diacyl-sn-glycerol = a triacyl-sn-glycerol + CoA</text>
        <dbReference type="Rhea" id="RHEA:10868"/>
        <dbReference type="ChEBI" id="CHEBI:17815"/>
        <dbReference type="ChEBI" id="CHEBI:57287"/>
        <dbReference type="ChEBI" id="CHEBI:58342"/>
        <dbReference type="ChEBI" id="CHEBI:64615"/>
        <dbReference type="EC" id="2.3.1.20"/>
    </reaction>
</comment>
<keyword evidence="9 11" id="KW-0012">Acyltransferase</keyword>
<dbReference type="GO" id="GO:0051701">
    <property type="term" value="P:biological process involved in interaction with host"/>
    <property type="evidence" value="ECO:0007669"/>
    <property type="project" value="TreeGrafter"/>
</dbReference>
<accession>A0A857MIX1</accession>
<dbReference type="InterPro" id="IPR014292">
    <property type="entry name" value="Acyl_transf_WS/DGAT"/>
</dbReference>
<evidence type="ECO:0000256" key="6">
    <source>
        <dbReference type="ARBA" id="ARBA00022679"/>
    </source>
</evidence>
<dbReference type="PANTHER" id="PTHR31650">
    <property type="entry name" value="O-ACYLTRANSFERASE (WSD1-LIKE) FAMILY PROTEIN"/>
    <property type="match status" value="1"/>
</dbReference>
<keyword evidence="8 11" id="KW-0443">Lipid metabolism</keyword>
<dbReference type="GO" id="GO:0004144">
    <property type="term" value="F:diacylglycerol O-acyltransferase activity"/>
    <property type="evidence" value="ECO:0007669"/>
    <property type="project" value="UniProtKB-EC"/>
</dbReference>
<name>A0A857MIX1_9ACTN</name>
<organism evidence="12">
    <name type="scientific">Gordonia amarae</name>
    <dbReference type="NCBI Taxonomy" id="36821"/>
    <lineage>
        <taxon>Bacteria</taxon>
        <taxon>Bacillati</taxon>
        <taxon>Actinomycetota</taxon>
        <taxon>Actinomycetes</taxon>
        <taxon>Mycobacteriales</taxon>
        <taxon>Gordoniaceae</taxon>
        <taxon>Gordonia</taxon>
    </lineage>
</organism>
<dbReference type="GO" id="GO:0006071">
    <property type="term" value="P:glycerol metabolic process"/>
    <property type="evidence" value="ECO:0007669"/>
    <property type="project" value="UniProtKB-KW"/>
</dbReference>
<dbReference type="SUPFAM" id="SSF52777">
    <property type="entry name" value="CoA-dependent acyltransferases"/>
    <property type="match status" value="1"/>
</dbReference>
<evidence type="ECO:0000256" key="11">
    <source>
        <dbReference type="RuleBase" id="RU361241"/>
    </source>
</evidence>
<evidence type="ECO:0000256" key="1">
    <source>
        <dbReference type="ARBA" id="ARBA00004771"/>
    </source>
</evidence>
<evidence type="ECO:0000256" key="2">
    <source>
        <dbReference type="ARBA" id="ARBA00005189"/>
    </source>
</evidence>
<evidence type="ECO:0000313" key="12">
    <source>
        <dbReference type="EMBL" id="QHN40700.1"/>
    </source>
</evidence>
<dbReference type="InterPro" id="IPR004255">
    <property type="entry name" value="O-acyltransferase_WSD1_N"/>
</dbReference>
<evidence type="ECO:0000256" key="5">
    <source>
        <dbReference type="ARBA" id="ARBA00022516"/>
    </source>
</evidence>
<evidence type="ECO:0000256" key="8">
    <source>
        <dbReference type="ARBA" id="ARBA00023098"/>
    </source>
</evidence>
<gene>
    <name evidence="12" type="ORF">GII30_17495</name>
</gene>
<comment type="pathway">
    <text evidence="2">Lipid metabolism.</text>
</comment>
<evidence type="ECO:0000256" key="3">
    <source>
        <dbReference type="ARBA" id="ARBA00009587"/>
    </source>
</evidence>
<protein>
    <recommendedName>
        <fullName evidence="4 11">Diacylglycerol O-acyltransferase</fullName>
        <ecNumber evidence="4 11">2.3.1.20</ecNumber>
    </recommendedName>
</protein>
<reference evidence="12" key="1">
    <citation type="journal article" date="2021" name="Nat. Microbiol.">
        <title>Cocultivation of an ultrasmall environmental parasitic bacterium with lytic ability against bacteria associated with wastewater foams.</title>
        <authorList>
            <person name="Batinovic S."/>
            <person name="Rose J.J.A."/>
            <person name="Ratcliffe J."/>
            <person name="Seviour R.J."/>
            <person name="Petrovski S."/>
        </authorList>
    </citation>
    <scope>NUCLEOTIDE SEQUENCE</scope>
    <source>
        <strain evidence="12">CON44</strain>
    </source>
</reference>
<dbReference type="GO" id="GO:0001666">
    <property type="term" value="P:response to hypoxia"/>
    <property type="evidence" value="ECO:0007669"/>
    <property type="project" value="TreeGrafter"/>
</dbReference>
<comment type="pathway">
    <text evidence="1 11">Glycerolipid metabolism; triacylglycerol biosynthesis.</text>
</comment>
<dbReference type="Pfam" id="PF06974">
    <property type="entry name" value="WS_DGAT_C"/>
    <property type="match status" value="1"/>
</dbReference>
<evidence type="ECO:0000256" key="10">
    <source>
        <dbReference type="ARBA" id="ARBA00048109"/>
    </source>
</evidence>
<dbReference type="AlphaFoldDB" id="A0A857MIX1"/>
<dbReference type="GO" id="GO:0005886">
    <property type="term" value="C:plasma membrane"/>
    <property type="evidence" value="ECO:0007669"/>
    <property type="project" value="TreeGrafter"/>
</dbReference>
<dbReference type="Pfam" id="PF03007">
    <property type="entry name" value="WS_DGAT_cat"/>
    <property type="match status" value="1"/>
</dbReference>
<keyword evidence="6 11" id="KW-0808">Transferase</keyword>
<keyword evidence="5 11" id="KW-0444">Lipid biosynthesis</keyword>
<dbReference type="EMBL" id="CP045810">
    <property type="protein sequence ID" value="QHN40700.1"/>
    <property type="molecule type" value="Genomic_DNA"/>
</dbReference>
<dbReference type="EC" id="2.3.1.20" evidence="4 11"/>
<evidence type="ECO:0000256" key="4">
    <source>
        <dbReference type="ARBA" id="ARBA00013244"/>
    </source>
</evidence>
<proteinExistence type="inferred from homology"/>
<dbReference type="GO" id="GO:0019432">
    <property type="term" value="P:triglyceride biosynthetic process"/>
    <property type="evidence" value="ECO:0007669"/>
    <property type="project" value="UniProtKB-UniPathway"/>
</dbReference>
<dbReference type="GO" id="GO:0071731">
    <property type="term" value="P:response to nitric oxide"/>
    <property type="evidence" value="ECO:0007669"/>
    <property type="project" value="TreeGrafter"/>
</dbReference>
<dbReference type="PANTHER" id="PTHR31650:SF1">
    <property type="entry name" value="WAX ESTER SYNTHASE_DIACYLGLYCEROL ACYLTRANSFERASE 4-RELATED"/>
    <property type="match status" value="1"/>
</dbReference>
<dbReference type="RefSeq" id="WP_005187793.1">
    <property type="nucleotide sequence ID" value="NZ_CP045808.1"/>
</dbReference>
<dbReference type="UniPathway" id="UPA00282"/>